<sequence length="81" mass="9090">MSNSSKRKRPSNHRSIVWKFYVYPTDGSSYVPCPKYPDTILTFNGSTTTNILYHLQSQHEDSYARLRGESIAESAGSSGNT</sequence>
<proteinExistence type="predicted"/>
<evidence type="ECO:0000313" key="2">
    <source>
        <dbReference type="Proteomes" id="UP000483820"/>
    </source>
</evidence>
<protein>
    <recommendedName>
        <fullName evidence="3">BED-type domain-containing protein</fullName>
    </recommendedName>
</protein>
<comment type="caution">
    <text evidence="1">The sequence shown here is derived from an EMBL/GenBank/DDBJ whole genome shotgun (WGS) entry which is preliminary data.</text>
</comment>
<gene>
    <name evidence="1" type="ORF">GCK72_013056</name>
</gene>
<dbReference type="GeneID" id="78775704"/>
<reference evidence="1 2" key="1">
    <citation type="submission" date="2019-12" db="EMBL/GenBank/DDBJ databases">
        <title>Chromosome-level assembly of the Caenorhabditis remanei genome.</title>
        <authorList>
            <person name="Teterina A.A."/>
            <person name="Willis J.H."/>
            <person name="Phillips P.C."/>
        </authorList>
    </citation>
    <scope>NUCLEOTIDE SEQUENCE [LARGE SCALE GENOMIC DNA]</scope>
    <source>
        <strain evidence="1 2">PX506</strain>
        <tissue evidence="1">Whole organism</tissue>
    </source>
</reference>
<dbReference type="RefSeq" id="XP_053584383.1">
    <property type="nucleotide sequence ID" value="XM_053729611.1"/>
</dbReference>
<dbReference type="EMBL" id="WUAV01000004">
    <property type="protein sequence ID" value="KAF1756603.1"/>
    <property type="molecule type" value="Genomic_DNA"/>
</dbReference>
<dbReference type="AlphaFoldDB" id="A0A6A5GPT9"/>
<accession>A0A6A5GPT9</accession>
<organism evidence="1 2">
    <name type="scientific">Caenorhabditis remanei</name>
    <name type="common">Caenorhabditis vulgaris</name>
    <dbReference type="NCBI Taxonomy" id="31234"/>
    <lineage>
        <taxon>Eukaryota</taxon>
        <taxon>Metazoa</taxon>
        <taxon>Ecdysozoa</taxon>
        <taxon>Nematoda</taxon>
        <taxon>Chromadorea</taxon>
        <taxon>Rhabditida</taxon>
        <taxon>Rhabditina</taxon>
        <taxon>Rhabditomorpha</taxon>
        <taxon>Rhabditoidea</taxon>
        <taxon>Rhabditidae</taxon>
        <taxon>Peloderinae</taxon>
        <taxon>Caenorhabditis</taxon>
    </lineage>
</organism>
<name>A0A6A5GPT9_CAERE</name>
<dbReference type="Proteomes" id="UP000483820">
    <property type="component" value="Chromosome IV"/>
</dbReference>
<evidence type="ECO:0000313" key="1">
    <source>
        <dbReference type="EMBL" id="KAF1756603.1"/>
    </source>
</evidence>
<evidence type="ECO:0008006" key="3">
    <source>
        <dbReference type="Google" id="ProtNLM"/>
    </source>
</evidence>
<dbReference type="CTD" id="78775704"/>
<dbReference type="KEGG" id="crq:GCK72_013056"/>